<feature type="domain" description="Transcriptional repressor PaaX-like central Cas2-like" evidence="2">
    <location>
        <begin position="103"/>
        <end position="176"/>
    </location>
</feature>
<keyword evidence="1" id="KW-0472">Membrane</keyword>
<keyword evidence="1" id="KW-0812">Transmembrane</keyword>
<sequence length="188" mass="22019">MGKLEDKSREKSKRKNLQYAILQTVAAVGVLSIGLVAPNVIKALSKLGIIPNNRQREYITSSASKLVKRGLLFYNGKKYCLTPDGEKLLRRWKFADFKLEKPKKWDKKWRVIIFDIPEKKKNTRNYITTLFRQAGFLRLQDSVWVYPYNCEDVITLLKTDFGVGKYLLYLIVDELENDKHLREDFDLI</sequence>
<keyword evidence="1" id="KW-1133">Transmembrane helix</keyword>
<comment type="caution">
    <text evidence="3">The sequence shown here is derived from an EMBL/GenBank/DDBJ whole genome shotgun (WGS) entry which is preliminary data.</text>
</comment>
<dbReference type="InterPro" id="IPR048846">
    <property type="entry name" value="PaaX-like_central"/>
</dbReference>
<dbReference type="Pfam" id="PF20803">
    <property type="entry name" value="PaaX_M"/>
    <property type="match status" value="1"/>
</dbReference>
<organism evidence="3 4">
    <name type="scientific">Candidatus Zambryskibacteria bacterium RIFOXYD2_FULL_43_10</name>
    <dbReference type="NCBI Taxonomy" id="1802782"/>
    <lineage>
        <taxon>Bacteria</taxon>
        <taxon>Candidatus Zambryskiibacteriota</taxon>
    </lineage>
</organism>
<proteinExistence type="predicted"/>
<evidence type="ECO:0000313" key="3">
    <source>
        <dbReference type="EMBL" id="OHB17471.1"/>
    </source>
</evidence>
<accession>A0A1G2V760</accession>
<reference evidence="3 4" key="1">
    <citation type="journal article" date="2016" name="Nat. Commun.">
        <title>Thousands of microbial genomes shed light on interconnected biogeochemical processes in an aquifer system.</title>
        <authorList>
            <person name="Anantharaman K."/>
            <person name="Brown C.T."/>
            <person name="Hug L.A."/>
            <person name="Sharon I."/>
            <person name="Castelle C.J."/>
            <person name="Probst A.J."/>
            <person name="Thomas B.C."/>
            <person name="Singh A."/>
            <person name="Wilkins M.J."/>
            <person name="Karaoz U."/>
            <person name="Brodie E.L."/>
            <person name="Williams K.H."/>
            <person name="Hubbard S.S."/>
            <person name="Banfield J.F."/>
        </authorList>
    </citation>
    <scope>NUCLEOTIDE SEQUENCE [LARGE SCALE GENOMIC DNA]</scope>
</reference>
<feature type="transmembrane region" description="Helical" evidence="1">
    <location>
        <begin position="20"/>
        <end position="41"/>
    </location>
</feature>
<evidence type="ECO:0000256" key="1">
    <source>
        <dbReference type="SAM" id="Phobius"/>
    </source>
</evidence>
<dbReference type="Gene3D" id="3.30.70.2650">
    <property type="match status" value="1"/>
</dbReference>
<dbReference type="Proteomes" id="UP000176868">
    <property type="component" value="Unassembled WGS sequence"/>
</dbReference>
<dbReference type="AlphaFoldDB" id="A0A1G2V760"/>
<gene>
    <name evidence="3" type="ORF">A2544_02665</name>
</gene>
<evidence type="ECO:0000259" key="2">
    <source>
        <dbReference type="Pfam" id="PF20803"/>
    </source>
</evidence>
<dbReference type="EMBL" id="MHWZ01000020">
    <property type="protein sequence ID" value="OHB17471.1"/>
    <property type="molecule type" value="Genomic_DNA"/>
</dbReference>
<evidence type="ECO:0000313" key="4">
    <source>
        <dbReference type="Proteomes" id="UP000176868"/>
    </source>
</evidence>
<protein>
    <recommendedName>
        <fullName evidence="2">Transcriptional repressor PaaX-like central Cas2-like domain-containing protein</fullName>
    </recommendedName>
</protein>
<name>A0A1G2V760_9BACT</name>